<dbReference type="Pfam" id="PF04250">
    <property type="entry name" value="DUF429"/>
    <property type="match status" value="1"/>
</dbReference>
<reference evidence="1 2" key="1">
    <citation type="submission" date="2017-02" db="EMBL/GenBank/DDBJ databases">
        <authorList>
            <person name="Peterson S.W."/>
        </authorList>
    </citation>
    <scope>NUCLEOTIDE SEQUENCE [LARGE SCALE GENOMIC DNA]</scope>
    <source>
        <strain evidence="1 2">DSM 18034</strain>
    </source>
</reference>
<dbReference type="RefSeq" id="WP_159445877.1">
    <property type="nucleotide sequence ID" value="NZ_FUYA01000001.1"/>
</dbReference>
<accession>A0A1T4VKP7</accession>
<dbReference type="STRING" id="1121442.SAMN02745702_00480"/>
<name>A0A1T4VKP7_9BACT</name>
<evidence type="ECO:0000313" key="2">
    <source>
        <dbReference type="Proteomes" id="UP000189733"/>
    </source>
</evidence>
<dbReference type="AlphaFoldDB" id="A0A1T4VKP7"/>
<evidence type="ECO:0000313" key="1">
    <source>
        <dbReference type="EMBL" id="SKA65151.1"/>
    </source>
</evidence>
<gene>
    <name evidence="1" type="ORF">SAMN02745702_00480</name>
</gene>
<dbReference type="OrthoDB" id="9811476at2"/>
<dbReference type="InterPro" id="IPR007362">
    <property type="entry name" value="DUF429"/>
</dbReference>
<proteinExistence type="predicted"/>
<dbReference type="Proteomes" id="UP000189733">
    <property type="component" value="Unassembled WGS sequence"/>
</dbReference>
<organism evidence="1 2">
    <name type="scientific">Desulfobaculum bizertense DSM 18034</name>
    <dbReference type="NCBI Taxonomy" id="1121442"/>
    <lineage>
        <taxon>Bacteria</taxon>
        <taxon>Pseudomonadati</taxon>
        <taxon>Thermodesulfobacteriota</taxon>
        <taxon>Desulfovibrionia</taxon>
        <taxon>Desulfovibrionales</taxon>
        <taxon>Desulfovibrionaceae</taxon>
        <taxon>Desulfobaculum</taxon>
    </lineage>
</organism>
<dbReference type="EMBL" id="FUYA01000001">
    <property type="protein sequence ID" value="SKA65151.1"/>
    <property type="molecule type" value="Genomic_DNA"/>
</dbReference>
<sequence>MSTDADGDRSREYIAGVDGTKNGWILTKAKDWPCTEIPDVFFANNFEELIALTQDCDAIALDMPLGLPSRDEIRTCDREARSLLESLSPSPRGAASRLFLTPPREALYGHGGKAREFQKLHRQYRGKGAGLPVWGIVPKMTEADAALCTDPTLQDRFFEFHPELAFAHLAGKTLASKHNAAGVLSRFTLLHPFLPRLLDISLDSSFHSATIDDILDALVGLSTAAHFRRVRHDASPQDRRLPASTVPLDVKGLRMEIWF</sequence>
<keyword evidence="2" id="KW-1185">Reference proteome</keyword>
<protein>
    <submittedName>
        <fullName evidence="1">Predicted nuclease (RNAse H fold)</fullName>
    </submittedName>
</protein>